<keyword evidence="3" id="KW-1185">Reference proteome</keyword>
<dbReference type="AlphaFoldDB" id="A0A081FW14"/>
<reference evidence="2 3" key="1">
    <citation type="submission" date="2014-04" db="EMBL/GenBank/DDBJ databases">
        <title>Marinobacterium kochiensis sp. nov., isolated from sediment sample collected from Kochi backwaters in Kerala, India.</title>
        <authorList>
            <person name="Singh A."/>
            <person name="Pinnaka A.K."/>
        </authorList>
    </citation>
    <scope>NUCLEOTIDE SEQUENCE [LARGE SCALE GENOMIC DNA]</scope>
    <source>
        <strain evidence="2 3">AK27</strain>
    </source>
</reference>
<organism evidence="2 3">
    <name type="scientific">Marinobacterium lacunae</name>
    <dbReference type="NCBI Taxonomy" id="1232683"/>
    <lineage>
        <taxon>Bacteria</taxon>
        <taxon>Pseudomonadati</taxon>
        <taxon>Pseudomonadota</taxon>
        <taxon>Gammaproteobacteria</taxon>
        <taxon>Oceanospirillales</taxon>
        <taxon>Oceanospirillaceae</taxon>
        <taxon>Marinobacterium</taxon>
    </lineage>
</organism>
<dbReference type="InterPro" id="IPR037522">
    <property type="entry name" value="HD_GYP_dom"/>
</dbReference>
<proteinExistence type="predicted"/>
<dbReference type="PANTHER" id="PTHR45228:SF5">
    <property type="entry name" value="CYCLIC DI-GMP PHOSPHODIESTERASE VC_1348-RELATED"/>
    <property type="match status" value="1"/>
</dbReference>
<dbReference type="InterPro" id="IPR052020">
    <property type="entry name" value="Cyclic_di-GMP/3'3'-cGAMP_PDE"/>
</dbReference>
<evidence type="ECO:0000313" key="2">
    <source>
        <dbReference type="EMBL" id="KEA62719.1"/>
    </source>
</evidence>
<feature type="domain" description="HD-GYP" evidence="1">
    <location>
        <begin position="144"/>
        <end position="360"/>
    </location>
</feature>
<name>A0A081FW14_9GAMM</name>
<dbReference type="SUPFAM" id="SSF109604">
    <property type="entry name" value="HD-domain/PDEase-like"/>
    <property type="match status" value="1"/>
</dbReference>
<sequence>MSQLIYLCSSEEMLESLSEGLQGAYPVEVVHTPAEFMERLSVEVATRPDNRVFLLDAVAVERFGREACRQAIDEARSACLSTIMLCSTQGHKVAALELGCEDFLCQPLTEPVLNSKFKTHLRMNALRQKVEEQSDAMEHVLSELAVVQDAAILCLAAIARVRDHSTGNHILRTQHYVKALAEHLCHHPRFAEVLDSDTIELLYKTAALHDIGKVAIPDSILQKPAQLTVDEFEVMKRHTVFGYQAMHTAEQLMERNLGVQAAKFFRIGQQVTLSHHERWDGSGYPQGLKGEEIPLVARLMAVADVYDAVCSRRPYKSALSHDVAAKTIIDGRGLHFDPDVVDAFVDLKETFEYISGVLEDRFPSLNDLTLHSADGALPEGL</sequence>
<comment type="caution">
    <text evidence="2">The sequence shown here is derived from an EMBL/GenBank/DDBJ whole genome shotgun (WGS) entry which is preliminary data.</text>
</comment>
<evidence type="ECO:0000313" key="3">
    <source>
        <dbReference type="Proteomes" id="UP000028252"/>
    </source>
</evidence>
<dbReference type="InterPro" id="IPR003607">
    <property type="entry name" value="HD/PDEase_dom"/>
</dbReference>
<dbReference type="Proteomes" id="UP000028252">
    <property type="component" value="Unassembled WGS sequence"/>
</dbReference>
<dbReference type="Pfam" id="PF13487">
    <property type="entry name" value="HD_5"/>
    <property type="match status" value="1"/>
</dbReference>
<dbReference type="OrthoDB" id="9816273at2"/>
<dbReference type="EMBL" id="JMQN01000047">
    <property type="protein sequence ID" value="KEA62719.1"/>
    <property type="molecule type" value="Genomic_DNA"/>
</dbReference>
<dbReference type="PANTHER" id="PTHR45228">
    <property type="entry name" value="CYCLIC DI-GMP PHOSPHODIESTERASE TM_0186-RELATED"/>
    <property type="match status" value="1"/>
</dbReference>
<evidence type="ECO:0000259" key="1">
    <source>
        <dbReference type="PROSITE" id="PS51832"/>
    </source>
</evidence>
<dbReference type="PATRIC" id="fig|1232683.4.peg.3141"/>
<dbReference type="GO" id="GO:0008081">
    <property type="term" value="F:phosphoric diester hydrolase activity"/>
    <property type="evidence" value="ECO:0007669"/>
    <property type="project" value="UniProtKB-ARBA"/>
</dbReference>
<dbReference type="PROSITE" id="PS51832">
    <property type="entry name" value="HD_GYP"/>
    <property type="match status" value="1"/>
</dbReference>
<protein>
    <submittedName>
        <fullName evidence="2">Response regulator</fullName>
    </submittedName>
</protein>
<dbReference type="CDD" id="cd00077">
    <property type="entry name" value="HDc"/>
    <property type="match status" value="1"/>
</dbReference>
<dbReference type="Gene3D" id="3.40.50.2300">
    <property type="match status" value="1"/>
</dbReference>
<dbReference type="eggNOG" id="COG3437">
    <property type="taxonomic scope" value="Bacteria"/>
</dbReference>
<dbReference type="SMART" id="SM00471">
    <property type="entry name" value="HDc"/>
    <property type="match status" value="1"/>
</dbReference>
<gene>
    <name evidence="2" type="ORF">ADIMK_3191</name>
</gene>
<dbReference type="RefSeq" id="WP_051693023.1">
    <property type="nucleotide sequence ID" value="NZ_JMQN01000047.1"/>
</dbReference>
<dbReference type="Gene3D" id="1.10.3210.10">
    <property type="entry name" value="Hypothetical protein af1432"/>
    <property type="match status" value="1"/>
</dbReference>
<dbReference type="STRING" id="1232683.ADIMK_3191"/>
<dbReference type="SUPFAM" id="SSF52172">
    <property type="entry name" value="CheY-like"/>
    <property type="match status" value="1"/>
</dbReference>
<dbReference type="InterPro" id="IPR011006">
    <property type="entry name" value="CheY-like_superfamily"/>
</dbReference>
<accession>A0A081FW14</accession>